<dbReference type="EMBL" id="PPSL01000003">
    <property type="protein sequence ID" value="PQJ11019.1"/>
    <property type="molecule type" value="Genomic_DNA"/>
</dbReference>
<evidence type="ECO:0000313" key="2">
    <source>
        <dbReference type="Proteomes" id="UP000239872"/>
    </source>
</evidence>
<accession>A0A2S7SVS2</accession>
<dbReference type="RefSeq" id="WP_105039747.1">
    <property type="nucleotide sequence ID" value="NZ_PPSL01000003.1"/>
</dbReference>
<gene>
    <name evidence="1" type="ORF">CJD36_013705</name>
</gene>
<dbReference type="AlphaFoldDB" id="A0A2S7SVS2"/>
<reference evidence="1 2" key="1">
    <citation type="submission" date="2018-01" db="EMBL/GenBank/DDBJ databases">
        <title>A novel member of the phylum Bacteroidetes isolated from glacier ice.</title>
        <authorList>
            <person name="Liu Q."/>
            <person name="Xin Y.-H."/>
        </authorList>
    </citation>
    <scope>NUCLEOTIDE SEQUENCE [LARGE SCALE GENOMIC DNA]</scope>
    <source>
        <strain evidence="1 2">RB1R16</strain>
    </source>
</reference>
<evidence type="ECO:0000313" key="1">
    <source>
        <dbReference type="EMBL" id="PQJ11019.1"/>
    </source>
</evidence>
<protein>
    <recommendedName>
        <fullName evidence="3">YtxH domain-containing protein</fullName>
    </recommendedName>
</protein>
<evidence type="ECO:0008006" key="3">
    <source>
        <dbReference type="Google" id="ProtNLM"/>
    </source>
</evidence>
<keyword evidence="2" id="KW-1185">Reference proteome</keyword>
<proteinExistence type="predicted"/>
<comment type="caution">
    <text evidence="1">The sequence shown here is derived from an EMBL/GenBank/DDBJ whole genome shotgun (WGS) entry which is preliminary data.</text>
</comment>
<dbReference type="Proteomes" id="UP000239872">
    <property type="component" value="Unassembled WGS sequence"/>
</dbReference>
<sequence>MAKAGNTIATLLIGAAVGVAVGYVLATDKETRQEDLDKVKKSLDNLKGKFAKKAADLEEEIYHS</sequence>
<name>A0A2S7SVS2_9BACT</name>
<organism evidence="1 2">
    <name type="scientific">Flavipsychrobacter stenotrophus</name>
    <dbReference type="NCBI Taxonomy" id="2077091"/>
    <lineage>
        <taxon>Bacteria</taxon>
        <taxon>Pseudomonadati</taxon>
        <taxon>Bacteroidota</taxon>
        <taxon>Chitinophagia</taxon>
        <taxon>Chitinophagales</taxon>
        <taxon>Chitinophagaceae</taxon>
        <taxon>Flavipsychrobacter</taxon>
    </lineage>
</organism>